<keyword evidence="4" id="KW-1185">Reference proteome</keyword>
<reference evidence="3 4" key="2">
    <citation type="journal article" date="2022" name="Mol. Biol. Evol.">
        <title>Comparative Genomics Reveals Insights into the Divergent Evolution of Astigmatic Mites and Household Pest Adaptations.</title>
        <authorList>
            <person name="Xiong Q."/>
            <person name="Wan A.T."/>
            <person name="Liu X."/>
            <person name="Fung C.S."/>
            <person name="Xiao X."/>
            <person name="Malainual N."/>
            <person name="Hou J."/>
            <person name="Wang L."/>
            <person name="Wang M."/>
            <person name="Yang K.Y."/>
            <person name="Cui Y."/>
            <person name="Leung E.L."/>
            <person name="Nong W."/>
            <person name="Shin S.K."/>
            <person name="Au S.W."/>
            <person name="Jeong K.Y."/>
            <person name="Chew F.T."/>
            <person name="Hui J.H."/>
            <person name="Leung T.F."/>
            <person name="Tungtrongchitr A."/>
            <person name="Zhong N."/>
            <person name="Liu Z."/>
            <person name="Tsui S.K."/>
        </authorList>
    </citation>
    <scope>NUCLEOTIDE SEQUENCE [LARGE SCALE GENOMIC DNA]</scope>
    <source>
        <strain evidence="3">Derp</strain>
    </source>
</reference>
<evidence type="ECO:0000313" key="3">
    <source>
        <dbReference type="EMBL" id="KAH9426945.1"/>
    </source>
</evidence>
<organism evidence="3 4">
    <name type="scientific">Dermatophagoides pteronyssinus</name>
    <name type="common">European house dust mite</name>
    <dbReference type="NCBI Taxonomy" id="6956"/>
    <lineage>
        <taxon>Eukaryota</taxon>
        <taxon>Metazoa</taxon>
        <taxon>Ecdysozoa</taxon>
        <taxon>Arthropoda</taxon>
        <taxon>Chelicerata</taxon>
        <taxon>Arachnida</taxon>
        <taxon>Acari</taxon>
        <taxon>Acariformes</taxon>
        <taxon>Sarcoptiformes</taxon>
        <taxon>Astigmata</taxon>
        <taxon>Psoroptidia</taxon>
        <taxon>Analgoidea</taxon>
        <taxon>Pyroglyphidae</taxon>
        <taxon>Dermatophagoidinae</taxon>
        <taxon>Dermatophagoides</taxon>
    </lineage>
</organism>
<gene>
    <name evidence="3" type="ORF">DERP_011614</name>
</gene>
<reference evidence="3 4" key="1">
    <citation type="journal article" date="2018" name="J. Allergy Clin. Immunol.">
        <title>High-quality assembly of Dermatophagoides pteronyssinus genome and transcriptome reveals a wide range of novel allergens.</title>
        <authorList>
            <person name="Liu X.Y."/>
            <person name="Yang K.Y."/>
            <person name="Wang M.Q."/>
            <person name="Kwok J.S."/>
            <person name="Zeng X."/>
            <person name="Yang Z."/>
            <person name="Xiao X.J."/>
            <person name="Lau C.P."/>
            <person name="Li Y."/>
            <person name="Huang Z.M."/>
            <person name="Ba J.G."/>
            <person name="Yim A.K."/>
            <person name="Ouyang C.Y."/>
            <person name="Ngai S.M."/>
            <person name="Chan T.F."/>
            <person name="Leung E.L."/>
            <person name="Liu L."/>
            <person name="Liu Z.G."/>
            <person name="Tsui S.K."/>
        </authorList>
    </citation>
    <scope>NUCLEOTIDE SEQUENCE [LARGE SCALE GENOMIC DNA]</scope>
    <source>
        <strain evidence="3">Derp</strain>
    </source>
</reference>
<protein>
    <submittedName>
        <fullName evidence="3">Uncharacterized protein</fullName>
    </submittedName>
</protein>
<evidence type="ECO:0000313" key="4">
    <source>
        <dbReference type="Proteomes" id="UP000887458"/>
    </source>
</evidence>
<dbReference type="Proteomes" id="UP000887458">
    <property type="component" value="Unassembled WGS sequence"/>
</dbReference>
<evidence type="ECO:0000256" key="1">
    <source>
        <dbReference type="SAM" id="MobiDB-lite"/>
    </source>
</evidence>
<keyword evidence="2" id="KW-0472">Membrane</keyword>
<feature type="compositionally biased region" description="Polar residues" evidence="1">
    <location>
        <begin position="268"/>
        <end position="277"/>
    </location>
</feature>
<feature type="region of interest" description="Disordered" evidence="1">
    <location>
        <begin position="253"/>
        <end position="289"/>
    </location>
</feature>
<feature type="transmembrane region" description="Helical" evidence="2">
    <location>
        <begin position="6"/>
        <end position="24"/>
    </location>
</feature>
<keyword evidence="2" id="KW-0812">Transmembrane</keyword>
<accession>A0ABQ8JWS6</accession>
<comment type="caution">
    <text evidence="3">The sequence shown here is derived from an EMBL/GenBank/DDBJ whole genome shotgun (WGS) entry which is preliminary data.</text>
</comment>
<evidence type="ECO:0000256" key="2">
    <source>
        <dbReference type="SAM" id="Phobius"/>
    </source>
</evidence>
<keyword evidence="2" id="KW-1133">Transmembrane helix</keyword>
<name>A0ABQ8JWS6_DERPT</name>
<sequence length="311" mass="36164">MSSIRLFSSILFAITIIMINNYHVALGQSKGYGGGDAVGKLPVGKLPKSYSNHSRSNNSSSNCIMDPEKLAELIRKNANASALDDLLKRVHILHVFNDIHNAMAKNDDCQQILFDLNNHLRCTNYLENVDEYKYQQYNKLIHQIKDEIKIYNCEMDIEPLEDYHSICTELKYFWNLVKYKYYNQFQFEKSFDCCENKVVVDDNDNMQRQRLQYQNMSSIRLFSTIMLIITIVMMINIDVSFGKKTNVTTTTPSVSYYNQTTQPPPYHGNSTNNNQHQINKRQAGKESRIPDIKPLIHNITEQNQKILYKNH</sequence>
<proteinExistence type="predicted"/>
<dbReference type="EMBL" id="NJHN03000007">
    <property type="protein sequence ID" value="KAH9426945.1"/>
    <property type="molecule type" value="Genomic_DNA"/>
</dbReference>
<feature type="transmembrane region" description="Helical" evidence="2">
    <location>
        <begin position="218"/>
        <end position="237"/>
    </location>
</feature>